<dbReference type="EMBL" id="CP060096">
    <property type="protein sequence ID" value="QSZ26977.1"/>
    <property type="molecule type" value="Genomic_DNA"/>
</dbReference>
<keyword evidence="3 7" id="KW-0862">Zinc</keyword>
<comment type="similarity">
    <text evidence="1">Belongs to the Fur family.</text>
</comment>
<dbReference type="PANTHER" id="PTHR33202">
    <property type="entry name" value="ZINC UPTAKE REGULATION PROTEIN"/>
    <property type="match status" value="1"/>
</dbReference>
<dbReference type="GO" id="GO:0045892">
    <property type="term" value="P:negative regulation of DNA-templated transcription"/>
    <property type="evidence" value="ECO:0007669"/>
    <property type="project" value="TreeGrafter"/>
</dbReference>
<organism evidence="8 9">
    <name type="scientific">Aceticella autotrophica</name>
    <dbReference type="NCBI Taxonomy" id="2755338"/>
    <lineage>
        <taxon>Bacteria</taxon>
        <taxon>Bacillati</taxon>
        <taxon>Bacillota</taxon>
        <taxon>Clostridia</taxon>
        <taxon>Thermoanaerobacterales</taxon>
        <taxon>Thermoanaerobacteraceae</taxon>
        <taxon>Aceticella</taxon>
    </lineage>
</organism>
<dbReference type="Gene3D" id="1.10.10.10">
    <property type="entry name" value="Winged helix-like DNA-binding domain superfamily/Winged helix DNA-binding domain"/>
    <property type="match status" value="1"/>
</dbReference>
<proteinExistence type="inferred from homology"/>
<comment type="cofactor">
    <cofactor evidence="7">
        <name>Zn(2+)</name>
        <dbReference type="ChEBI" id="CHEBI:29105"/>
    </cofactor>
    <text evidence="7">Binds 1 zinc ion per subunit.</text>
</comment>
<evidence type="ECO:0000256" key="5">
    <source>
        <dbReference type="ARBA" id="ARBA00023125"/>
    </source>
</evidence>
<evidence type="ECO:0000256" key="2">
    <source>
        <dbReference type="ARBA" id="ARBA00022491"/>
    </source>
</evidence>
<keyword evidence="7" id="KW-0479">Metal-binding</keyword>
<dbReference type="Gene3D" id="3.30.1490.190">
    <property type="match status" value="1"/>
</dbReference>
<dbReference type="GO" id="GO:0008270">
    <property type="term" value="F:zinc ion binding"/>
    <property type="evidence" value="ECO:0007669"/>
    <property type="project" value="TreeGrafter"/>
</dbReference>
<dbReference type="KEGG" id="aaut:ACETAC_08900"/>
<keyword evidence="9" id="KW-1185">Reference proteome</keyword>
<sequence>MKNDIKNTIIKVLKADGVKITKERELLLDVFLDNPNLHFDFTALLNAVRKINSRYGIATLYRNLKLLIQKDILSENTIKDTKYYELKMFSKKKIHIHLICNKCGSIDEYFDARLIEEIVEIRKKYNFDIYYGELNFYGICSKCSTKT</sequence>
<feature type="binding site" evidence="7">
    <location>
        <position position="103"/>
    </location>
    <ligand>
        <name>Zn(2+)</name>
        <dbReference type="ChEBI" id="CHEBI:29105"/>
    </ligand>
</feature>
<name>A0A975AV25_9THEO</name>
<dbReference type="GO" id="GO:0000976">
    <property type="term" value="F:transcription cis-regulatory region binding"/>
    <property type="evidence" value="ECO:0007669"/>
    <property type="project" value="TreeGrafter"/>
</dbReference>
<evidence type="ECO:0000256" key="3">
    <source>
        <dbReference type="ARBA" id="ARBA00022833"/>
    </source>
</evidence>
<dbReference type="CDD" id="cd07153">
    <property type="entry name" value="Fur_like"/>
    <property type="match status" value="1"/>
</dbReference>
<dbReference type="InterPro" id="IPR036388">
    <property type="entry name" value="WH-like_DNA-bd_sf"/>
</dbReference>
<keyword evidence="5" id="KW-0238">DNA-binding</keyword>
<dbReference type="RefSeq" id="WP_284679667.1">
    <property type="nucleotide sequence ID" value="NZ_CP060096.1"/>
</dbReference>
<feature type="binding site" evidence="7">
    <location>
        <position position="100"/>
    </location>
    <ligand>
        <name>Zn(2+)</name>
        <dbReference type="ChEBI" id="CHEBI:29105"/>
    </ligand>
</feature>
<keyword evidence="6" id="KW-0804">Transcription</keyword>
<keyword evidence="4" id="KW-0805">Transcription regulation</keyword>
<gene>
    <name evidence="8" type="ORF">ACETAC_08900</name>
</gene>
<feature type="binding site" evidence="7">
    <location>
        <position position="143"/>
    </location>
    <ligand>
        <name>Zn(2+)</name>
        <dbReference type="ChEBI" id="CHEBI:29105"/>
    </ligand>
</feature>
<feature type="binding site" evidence="7">
    <location>
        <position position="140"/>
    </location>
    <ligand>
        <name>Zn(2+)</name>
        <dbReference type="ChEBI" id="CHEBI:29105"/>
    </ligand>
</feature>
<evidence type="ECO:0000256" key="4">
    <source>
        <dbReference type="ARBA" id="ARBA00023015"/>
    </source>
</evidence>
<dbReference type="GO" id="GO:0003700">
    <property type="term" value="F:DNA-binding transcription factor activity"/>
    <property type="evidence" value="ECO:0007669"/>
    <property type="project" value="InterPro"/>
</dbReference>
<accession>A0A975AV25</accession>
<reference evidence="8" key="1">
    <citation type="submission" date="2020-08" db="EMBL/GenBank/DDBJ databases">
        <title>Genomic insights into the carbon and energy metabolism of the first obligate autotrophic acetogenic bacterium Aceticella autotrophica gen. nov., sp. nov.</title>
        <authorList>
            <person name="Toshchakov S.V."/>
            <person name="Elcheninov A.G."/>
            <person name="Kublanov I.V."/>
            <person name="Frolov E.N."/>
            <person name="Lebedinsky A.V."/>
        </authorList>
    </citation>
    <scope>NUCLEOTIDE SEQUENCE</scope>
    <source>
        <strain evidence="8">3443-3Ac</strain>
    </source>
</reference>
<evidence type="ECO:0000256" key="7">
    <source>
        <dbReference type="PIRSR" id="PIRSR602481-1"/>
    </source>
</evidence>
<keyword evidence="2" id="KW-0678">Repressor</keyword>
<dbReference type="Pfam" id="PF01475">
    <property type="entry name" value="FUR"/>
    <property type="match status" value="1"/>
</dbReference>
<dbReference type="GO" id="GO:1900376">
    <property type="term" value="P:regulation of secondary metabolite biosynthetic process"/>
    <property type="evidence" value="ECO:0007669"/>
    <property type="project" value="TreeGrafter"/>
</dbReference>
<dbReference type="InterPro" id="IPR036390">
    <property type="entry name" value="WH_DNA-bd_sf"/>
</dbReference>
<evidence type="ECO:0000256" key="6">
    <source>
        <dbReference type="ARBA" id="ARBA00023163"/>
    </source>
</evidence>
<dbReference type="PANTHER" id="PTHR33202:SF7">
    <property type="entry name" value="FERRIC UPTAKE REGULATION PROTEIN"/>
    <property type="match status" value="1"/>
</dbReference>
<dbReference type="Proteomes" id="UP000671913">
    <property type="component" value="Chromosome"/>
</dbReference>
<dbReference type="InterPro" id="IPR043135">
    <property type="entry name" value="Fur_C"/>
</dbReference>
<evidence type="ECO:0000313" key="9">
    <source>
        <dbReference type="Proteomes" id="UP000671913"/>
    </source>
</evidence>
<evidence type="ECO:0000256" key="1">
    <source>
        <dbReference type="ARBA" id="ARBA00007957"/>
    </source>
</evidence>
<dbReference type="SUPFAM" id="SSF46785">
    <property type="entry name" value="Winged helix' DNA-binding domain"/>
    <property type="match status" value="1"/>
</dbReference>
<dbReference type="InterPro" id="IPR002481">
    <property type="entry name" value="FUR"/>
</dbReference>
<protein>
    <submittedName>
        <fullName evidence="8">Transcriptional repressor</fullName>
    </submittedName>
</protein>
<evidence type="ECO:0000313" key="8">
    <source>
        <dbReference type="EMBL" id="QSZ26977.1"/>
    </source>
</evidence>
<dbReference type="AlphaFoldDB" id="A0A975AV25"/>